<feature type="domain" description="Solute-binding protein family 3/N-terminal" evidence="5">
    <location>
        <begin position="67"/>
        <end position="311"/>
    </location>
</feature>
<keyword evidence="3" id="KW-0472">Membrane</keyword>
<dbReference type="InterPro" id="IPR001638">
    <property type="entry name" value="Solute-binding_3/MltF_N"/>
</dbReference>
<dbReference type="InterPro" id="IPR023346">
    <property type="entry name" value="Lysozyme-like_dom_sf"/>
</dbReference>
<gene>
    <name evidence="6" type="ORF">AWB65_06048</name>
</gene>
<proteinExistence type="inferred from homology"/>
<name>A0A158J6A9_9BURK</name>
<keyword evidence="7" id="KW-1185">Reference proteome</keyword>
<dbReference type="CDD" id="cd01009">
    <property type="entry name" value="PBP2_YfhD_N"/>
    <property type="match status" value="1"/>
</dbReference>
<accession>A0A158J6A9</accession>
<comment type="subcellular location">
    <subcellularLocation>
        <location evidence="1">Cell outer membrane</location>
        <topology evidence="1">Peripheral membrane protein</topology>
    </subcellularLocation>
</comment>
<dbReference type="OrthoDB" id="9815002at2"/>
<reference evidence="6" key="1">
    <citation type="submission" date="2016-01" db="EMBL/GenBank/DDBJ databases">
        <authorList>
            <person name="Peeters C."/>
        </authorList>
    </citation>
    <scope>NUCLEOTIDE SEQUENCE [LARGE SCALE GENOMIC DNA]</scope>
    <source>
        <strain evidence="6">LMG 22934</strain>
    </source>
</reference>
<protein>
    <submittedName>
        <fullName evidence="6">Transglycosylase</fullName>
    </submittedName>
</protein>
<evidence type="ECO:0000256" key="2">
    <source>
        <dbReference type="ARBA" id="ARBA00007734"/>
    </source>
</evidence>
<dbReference type="PANTHER" id="PTHR37423:SF2">
    <property type="entry name" value="MEMBRANE-BOUND LYTIC MUREIN TRANSGLYCOSYLASE C"/>
    <property type="match status" value="1"/>
</dbReference>
<dbReference type="AlphaFoldDB" id="A0A158J6A9"/>
<dbReference type="GO" id="GO:0009279">
    <property type="term" value="C:cell outer membrane"/>
    <property type="evidence" value="ECO:0007669"/>
    <property type="project" value="UniProtKB-SubCell"/>
</dbReference>
<organism evidence="6 7">
    <name type="scientific">Caballeronia humi</name>
    <dbReference type="NCBI Taxonomy" id="326474"/>
    <lineage>
        <taxon>Bacteria</taxon>
        <taxon>Pseudomonadati</taxon>
        <taxon>Pseudomonadota</taxon>
        <taxon>Betaproteobacteria</taxon>
        <taxon>Burkholderiales</taxon>
        <taxon>Burkholderiaceae</taxon>
        <taxon>Caballeronia</taxon>
    </lineage>
</organism>
<dbReference type="RefSeq" id="WP_087670602.1">
    <property type="nucleotide sequence ID" value="NZ_FCNW02000062.1"/>
</dbReference>
<dbReference type="STRING" id="326474.AWB65_06048"/>
<comment type="caution">
    <text evidence="6">The sequence shown here is derived from an EMBL/GenBank/DDBJ whole genome shotgun (WGS) entry which is preliminary data.</text>
</comment>
<evidence type="ECO:0000256" key="4">
    <source>
        <dbReference type="SAM" id="SignalP"/>
    </source>
</evidence>
<evidence type="ECO:0000259" key="5">
    <source>
        <dbReference type="SMART" id="SM00062"/>
    </source>
</evidence>
<dbReference type="CDD" id="cd13403">
    <property type="entry name" value="MLTF-like"/>
    <property type="match status" value="1"/>
</dbReference>
<dbReference type="SUPFAM" id="SSF53955">
    <property type="entry name" value="Lysozyme-like"/>
    <property type="match status" value="1"/>
</dbReference>
<dbReference type="Gene3D" id="3.40.190.10">
    <property type="entry name" value="Periplasmic binding protein-like II"/>
    <property type="match status" value="2"/>
</dbReference>
<keyword evidence="3" id="KW-0998">Cell outer membrane</keyword>
<evidence type="ECO:0000256" key="1">
    <source>
        <dbReference type="ARBA" id="ARBA00004339"/>
    </source>
</evidence>
<dbReference type="Gene3D" id="1.10.530.10">
    <property type="match status" value="1"/>
</dbReference>
<dbReference type="EMBL" id="FCNW02000062">
    <property type="protein sequence ID" value="SAL64492.1"/>
    <property type="molecule type" value="Genomic_DNA"/>
</dbReference>
<feature type="signal peptide" evidence="4">
    <location>
        <begin position="1"/>
        <end position="23"/>
    </location>
</feature>
<feature type="chain" id="PRO_5011118566" evidence="4">
    <location>
        <begin position="24"/>
        <end position="501"/>
    </location>
</feature>
<evidence type="ECO:0000256" key="3">
    <source>
        <dbReference type="ARBA" id="ARBA00023237"/>
    </source>
</evidence>
<evidence type="ECO:0000313" key="6">
    <source>
        <dbReference type="EMBL" id="SAL64492.1"/>
    </source>
</evidence>
<dbReference type="SUPFAM" id="SSF53850">
    <property type="entry name" value="Periplasmic binding protein-like II"/>
    <property type="match status" value="1"/>
</dbReference>
<dbReference type="InterPro" id="IPR008258">
    <property type="entry name" value="Transglycosylase_SLT_dom_1"/>
</dbReference>
<evidence type="ECO:0000313" key="7">
    <source>
        <dbReference type="Proteomes" id="UP000054977"/>
    </source>
</evidence>
<dbReference type="Proteomes" id="UP000054977">
    <property type="component" value="Unassembled WGS sequence"/>
</dbReference>
<dbReference type="SMART" id="SM00062">
    <property type="entry name" value="PBPb"/>
    <property type="match status" value="1"/>
</dbReference>
<comment type="similarity">
    <text evidence="2">Belongs to the transglycosylase Slt family.</text>
</comment>
<dbReference type="Pfam" id="PF01464">
    <property type="entry name" value="SLT"/>
    <property type="match status" value="1"/>
</dbReference>
<dbReference type="PANTHER" id="PTHR37423">
    <property type="entry name" value="SOLUBLE LYTIC MUREIN TRANSGLYCOSYLASE-RELATED"/>
    <property type="match status" value="1"/>
</dbReference>
<keyword evidence="4" id="KW-0732">Signal</keyword>
<sequence length="501" mass="55933">MTRLRFLAALLVGISVLSSSARAASGASASAVAQASSPPAAVAKARQLNLAVKPWTGDFDAMLERRSIRFLVPYSRTLYFNDKGRERGLTAELARDFERYVNKRYASQLGKRPVTVFLIPTTRDKLLTNLQTGLGDISAGNLTATDERRKFVDFVAPRDRKPVRELIVTGPRVPAIAMLDDLAGKQVYVRKATSYYESLTALNDRFRKAGKPDMQITLLPDALEDEDTLEMLNAGMLGIVVVDDWKAKLWAQVLPQIKVREDLVVRSEGYVGWAIRKNSPQLQAAVTDFYNEFLKKQGVIDYRLAQFMKRIKQVTDASGAAERKRFEETLTIFETYGKQYGFDPLMLAAQGYQESQLNQTARSHVGAVGVMQLMPGTGKEMAVGNIGVTESNIHAGTKYMDRLMTRYFPDAHFVDDNRTLFAFASYNAGAANIAKMRKEAAARGLDPDKWFNNVEIVVAEKIGIETTTYVRNIFKYYAAYRLIVDAQQARDKAIRTMKPGG</sequence>
<dbReference type="Pfam" id="PF00497">
    <property type="entry name" value="SBP_bac_3"/>
    <property type="match status" value="1"/>
</dbReference>